<name>A0A5S5C969_9BACL</name>
<dbReference type="InterPro" id="IPR036582">
    <property type="entry name" value="Mao_N_sf"/>
</dbReference>
<evidence type="ECO:0000313" key="4">
    <source>
        <dbReference type="Proteomes" id="UP000323257"/>
    </source>
</evidence>
<dbReference type="GO" id="GO:0006508">
    <property type="term" value="P:proteolysis"/>
    <property type="evidence" value="ECO:0007669"/>
    <property type="project" value="InterPro"/>
</dbReference>
<reference evidence="3 4" key="1">
    <citation type="submission" date="2019-07" db="EMBL/GenBank/DDBJ databases">
        <title>Genomic Encyclopedia of Type Strains, Phase III (KMG-III): the genomes of soil and plant-associated and newly described type strains.</title>
        <authorList>
            <person name="Whitman W."/>
        </authorList>
    </citation>
    <scope>NUCLEOTIDE SEQUENCE [LARGE SCALE GENOMIC DNA]</scope>
    <source>
        <strain evidence="3 4">BL24</strain>
    </source>
</reference>
<dbReference type="PROSITE" id="PS50088">
    <property type="entry name" value="ANK_REPEAT"/>
    <property type="match status" value="1"/>
</dbReference>
<dbReference type="Pfam" id="PF12796">
    <property type="entry name" value="Ank_2"/>
    <property type="match status" value="1"/>
</dbReference>
<gene>
    <name evidence="3" type="ORF">BCM02_105417</name>
</gene>
<dbReference type="SUPFAM" id="SSF55383">
    <property type="entry name" value="Copper amine oxidase, domain N"/>
    <property type="match status" value="1"/>
</dbReference>
<dbReference type="Proteomes" id="UP000323257">
    <property type="component" value="Unassembled WGS sequence"/>
</dbReference>
<feature type="repeat" description="ANK" evidence="1">
    <location>
        <begin position="247"/>
        <end position="279"/>
    </location>
</feature>
<dbReference type="SMART" id="SM00248">
    <property type="entry name" value="ANK"/>
    <property type="match status" value="2"/>
</dbReference>
<dbReference type="Pfam" id="PF07833">
    <property type="entry name" value="Cu_amine_oxidN1"/>
    <property type="match status" value="1"/>
</dbReference>
<dbReference type="RefSeq" id="WP_148930089.1">
    <property type="nucleotide sequence ID" value="NZ_VNHS01000005.1"/>
</dbReference>
<sequence>MRYWKQNANTGNGINADRRTRGMAVMTARSLLAIALFMTCLPLTMLNAAATASDQTSPALYIDGQKTAYKTVTVAGKGENMVGLRQAASALKLALTWSAVGKEWTISGGEKPIRVKLNAREAFVGGKATMLAVPLREEKNTVYIPLRFVIEASGGEMQFYKGGGINVIWALSHSQNQLNRAIMDGDAEAVKRLLRDWRAAALPMGVDGIQPYTFASENLPVTKALIEAGFPVDYREDRYADVIMSSAGYTLLHGAAGYGRTEVVQYLLDQGADPTLISTLPGGREGWQPIDHAVHGLLYSPIRLQIFGLSFNDDAIQDYMDTLRLLRPHSGLQIYFKDRKGDILATGDDLSGYIEPDSSSEVRKQLEFAFKDQALSERMTDSNIESTIRIFINDVQIGYAKVPQSMKDGTISFVSEYTSEEQFTGMAAMIRLALDGSDET</sequence>
<dbReference type="Gene3D" id="1.25.40.20">
    <property type="entry name" value="Ankyrin repeat-containing domain"/>
    <property type="match status" value="1"/>
</dbReference>
<keyword evidence="4" id="KW-1185">Reference proteome</keyword>
<dbReference type="AlphaFoldDB" id="A0A5S5C969"/>
<accession>A0A5S5C969</accession>
<dbReference type="SUPFAM" id="SSF48403">
    <property type="entry name" value="Ankyrin repeat"/>
    <property type="match status" value="1"/>
</dbReference>
<dbReference type="InterPro" id="IPR002110">
    <property type="entry name" value="Ankyrin_rpt"/>
</dbReference>
<feature type="domain" description="Peptidase A2" evidence="2">
    <location>
        <begin position="264"/>
        <end position="297"/>
    </location>
</feature>
<dbReference type="InterPro" id="IPR036770">
    <property type="entry name" value="Ankyrin_rpt-contain_sf"/>
</dbReference>
<dbReference type="InterPro" id="IPR012854">
    <property type="entry name" value="Cu_amine_oxidase-like_N"/>
</dbReference>
<organism evidence="3 4">
    <name type="scientific">Paenibacillus methanolicus</name>
    <dbReference type="NCBI Taxonomy" id="582686"/>
    <lineage>
        <taxon>Bacteria</taxon>
        <taxon>Bacillati</taxon>
        <taxon>Bacillota</taxon>
        <taxon>Bacilli</taxon>
        <taxon>Bacillales</taxon>
        <taxon>Paenibacillaceae</taxon>
        <taxon>Paenibacillus</taxon>
    </lineage>
</organism>
<keyword evidence="1" id="KW-0040">ANK repeat</keyword>
<comment type="caution">
    <text evidence="3">The sequence shown here is derived from an EMBL/GenBank/DDBJ whole genome shotgun (WGS) entry which is preliminary data.</text>
</comment>
<dbReference type="Gene3D" id="3.30.457.10">
    <property type="entry name" value="Copper amine oxidase-like, N-terminal domain"/>
    <property type="match status" value="1"/>
</dbReference>
<dbReference type="GO" id="GO:0004190">
    <property type="term" value="F:aspartic-type endopeptidase activity"/>
    <property type="evidence" value="ECO:0007669"/>
    <property type="project" value="InterPro"/>
</dbReference>
<dbReference type="InterPro" id="IPR001995">
    <property type="entry name" value="Peptidase_A2_cat"/>
</dbReference>
<dbReference type="EMBL" id="VNHS01000005">
    <property type="protein sequence ID" value="TYP74870.1"/>
    <property type="molecule type" value="Genomic_DNA"/>
</dbReference>
<dbReference type="PROSITE" id="PS50297">
    <property type="entry name" value="ANK_REP_REGION"/>
    <property type="match status" value="1"/>
</dbReference>
<evidence type="ECO:0000313" key="3">
    <source>
        <dbReference type="EMBL" id="TYP74870.1"/>
    </source>
</evidence>
<dbReference type="PROSITE" id="PS50175">
    <property type="entry name" value="ASP_PROT_RETROV"/>
    <property type="match status" value="1"/>
</dbReference>
<protein>
    <submittedName>
        <fullName evidence="3">Ankyrin repeat protein</fullName>
    </submittedName>
</protein>
<dbReference type="OrthoDB" id="2612926at2"/>
<proteinExistence type="predicted"/>
<evidence type="ECO:0000256" key="1">
    <source>
        <dbReference type="PROSITE-ProRule" id="PRU00023"/>
    </source>
</evidence>
<evidence type="ECO:0000259" key="2">
    <source>
        <dbReference type="PROSITE" id="PS50175"/>
    </source>
</evidence>